<reference evidence="3 4" key="1">
    <citation type="submission" date="2019-04" db="EMBL/GenBank/DDBJ databases">
        <title>Crypto-aerobic microbial life in anoxic (sulfidic) marine sediments.</title>
        <authorList>
            <person name="Bhattacharya S."/>
            <person name="Roy C."/>
            <person name="Mondal N."/>
            <person name="Sarkar J."/>
            <person name="Mandal S."/>
            <person name="Rameez M.J."/>
            <person name="Ghosh W."/>
        </authorList>
    </citation>
    <scope>NUCLEOTIDE SEQUENCE [LARGE SCALE GENOMIC DNA]</scope>
    <source>
        <strain evidence="3 4">SBBB</strain>
    </source>
</reference>
<evidence type="ECO:0000256" key="1">
    <source>
        <dbReference type="SAM" id="SignalP"/>
    </source>
</evidence>
<dbReference type="SUPFAM" id="SSF56935">
    <property type="entry name" value="Porins"/>
    <property type="match status" value="1"/>
</dbReference>
<dbReference type="Pfam" id="PF13372">
    <property type="entry name" value="Alginate_exp"/>
    <property type="match status" value="1"/>
</dbReference>
<dbReference type="Proteomes" id="UP000305198">
    <property type="component" value="Unassembled WGS sequence"/>
</dbReference>
<feature type="domain" description="Alginate export" evidence="2">
    <location>
        <begin position="72"/>
        <end position="450"/>
    </location>
</feature>
<gene>
    <name evidence="3" type="ORF">FA869_13340</name>
</gene>
<evidence type="ECO:0000259" key="2">
    <source>
        <dbReference type="Pfam" id="PF13372"/>
    </source>
</evidence>
<feature type="signal peptide" evidence="1">
    <location>
        <begin position="1"/>
        <end position="29"/>
    </location>
</feature>
<accession>A0A4V5NK32</accession>
<evidence type="ECO:0000313" key="4">
    <source>
        <dbReference type="Proteomes" id="UP000305198"/>
    </source>
</evidence>
<dbReference type="EMBL" id="SWAV01000005">
    <property type="protein sequence ID" value="TKA90117.1"/>
    <property type="molecule type" value="Genomic_DNA"/>
</dbReference>
<dbReference type="RefSeq" id="WP_036992557.1">
    <property type="nucleotide sequence ID" value="NZ_SWAV01000005.1"/>
</dbReference>
<keyword evidence="1" id="KW-0732">Signal</keyword>
<dbReference type="AlphaFoldDB" id="A0A4V5NK32"/>
<sequence length="461" mass="51830">MMMNPRAGTYTARLLTPLVMIVVASTAEAADPAFETFRWNEDYRYLAEKAPRNTYESLKYQPFEMVGHEGLVSFGGSVRSRINAYDNDRFGLQGGADGTVWLQRFYGHADIHLGDGFRAFVELSANYADAGGDLAPGPFDKDRAAVGQAFFDWQTGDSRWRIGRQEMGLGSARLMGTRDGSNIRRSYDGLRWDGSYGGALWKVFYLQAVDVEEGTFNNTSHDDDSIWGLYSTWGLGRGSADLYYLGLDRKDAAYAQGVEDETRHSVGMRLYGMQNGWDWDFEALYQFGDFGDSDIHAWTVASLVGYRFADARWQPRIALSANVASGDSDPDDGRLQTFNPLFPNLAYFEEAAIFAPQNFYNIEPEISWRLTPQLALALDWNFFWRLEKQDAVYVRGLAPLPGTAAASGSFVAHTPSISLDYQWGRHLKMDLSVSHFFAEEVIKQAGGGDVNFFKTQIEWKF</sequence>
<name>A0A4V5NK32_9GAMM</name>
<dbReference type="InterPro" id="IPR025388">
    <property type="entry name" value="Alginate_export_dom"/>
</dbReference>
<proteinExistence type="predicted"/>
<protein>
    <recommendedName>
        <fullName evidence="2">Alginate export domain-containing protein</fullName>
    </recommendedName>
</protein>
<comment type="caution">
    <text evidence="3">The sequence shown here is derived from an EMBL/GenBank/DDBJ whole genome shotgun (WGS) entry which is preliminary data.</text>
</comment>
<organism evidence="3 4">
    <name type="scientific">Halopseudomonas bauzanensis</name>
    <dbReference type="NCBI Taxonomy" id="653930"/>
    <lineage>
        <taxon>Bacteria</taxon>
        <taxon>Pseudomonadati</taxon>
        <taxon>Pseudomonadota</taxon>
        <taxon>Gammaproteobacteria</taxon>
        <taxon>Pseudomonadales</taxon>
        <taxon>Pseudomonadaceae</taxon>
        <taxon>Halopseudomonas</taxon>
    </lineage>
</organism>
<evidence type="ECO:0000313" key="3">
    <source>
        <dbReference type="EMBL" id="TKA90117.1"/>
    </source>
</evidence>
<feature type="chain" id="PRO_5023885353" description="Alginate export domain-containing protein" evidence="1">
    <location>
        <begin position="30"/>
        <end position="461"/>
    </location>
</feature>